<organism evidence="3 4">
    <name type="scientific">Mycena alexandri</name>
    <dbReference type="NCBI Taxonomy" id="1745969"/>
    <lineage>
        <taxon>Eukaryota</taxon>
        <taxon>Fungi</taxon>
        <taxon>Dikarya</taxon>
        <taxon>Basidiomycota</taxon>
        <taxon>Agaricomycotina</taxon>
        <taxon>Agaricomycetes</taxon>
        <taxon>Agaricomycetidae</taxon>
        <taxon>Agaricales</taxon>
        <taxon>Marasmiineae</taxon>
        <taxon>Mycenaceae</taxon>
        <taxon>Mycena</taxon>
    </lineage>
</organism>
<feature type="compositionally biased region" description="Acidic residues" evidence="1">
    <location>
        <begin position="32"/>
        <end position="48"/>
    </location>
</feature>
<dbReference type="Proteomes" id="UP001218188">
    <property type="component" value="Unassembled WGS sequence"/>
</dbReference>
<evidence type="ECO:0000256" key="1">
    <source>
        <dbReference type="SAM" id="MobiDB-lite"/>
    </source>
</evidence>
<keyword evidence="2" id="KW-1133">Transmembrane helix</keyword>
<evidence type="ECO:0000256" key="2">
    <source>
        <dbReference type="SAM" id="Phobius"/>
    </source>
</evidence>
<evidence type="ECO:0000313" key="3">
    <source>
        <dbReference type="EMBL" id="KAJ7026801.1"/>
    </source>
</evidence>
<protein>
    <submittedName>
        <fullName evidence="3">Uncharacterized protein</fullName>
    </submittedName>
</protein>
<sequence length="198" mass="20726">MREQDLASAVSSSSASPSSAVVLLHSKSTSDWDLEDEDTSDPEAEEDLGTSRALTVVPRTIPAWSRRAAAAPALGLPSSTLALHQRERELAALGLGEERVPGAFPGSASASVTSFQLDKDTLASAGLDEKPKSTATSSAVERSGSNNVKPRRSPLDAALAMQLRPGLGLGADGAWLVRFLMSFFGWFAVLVAGGREFS</sequence>
<feature type="compositionally biased region" description="Low complexity" evidence="1">
    <location>
        <begin position="1"/>
        <end position="26"/>
    </location>
</feature>
<accession>A0AAD6SHB0</accession>
<proteinExistence type="predicted"/>
<dbReference type="EMBL" id="JARJCM010000133">
    <property type="protein sequence ID" value="KAJ7026801.1"/>
    <property type="molecule type" value="Genomic_DNA"/>
</dbReference>
<feature type="region of interest" description="Disordered" evidence="1">
    <location>
        <begin position="1"/>
        <end position="51"/>
    </location>
</feature>
<evidence type="ECO:0000313" key="4">
    <source>
        <dbReference type="Proteomes" id="UP001218188"/>
    </source>
</evidence>
<feature type="compositionally biased region" description="Polar residues" evidence="1">
    <location>
        <begin position="133"/>
        <end position="148"/>
    </location>
</feature>
<feature type="compositionally biased region" description="Basic and acidic residues" evidence="1">
    <location>
        <begin position="123"/>
        <end position="132"/>
    </location>
</feature>
<gene>
    <name evidence="3" type="ORF">C8F04DRAFT_966008</name>
</gene>
<dbReference type="AlphaFoldDB" id="A0AAD6SHB0"/>
<keyword evidence="2" id="KW-0812">Transmembrane</keyword>
<name>A0AAD6SHB0_9AGAR</name>
<keyword evidence="2" id="KW-0472">Membrane</keyword>
<reference evidence="3" key="1">
    <citation type="submission" date="2023-03" db="EMBL/GenBank/DDBJ databases">
        <title>Massive genome expansion in bonnet fungi (Mycena s.s.) driven by repeated elements and novel gene families across ecological guilds.</title>
        <authorList>
            <consortium name="Lawrence Berkeley National Laboratory"/>
            <person name="Harder C.B."/>
            <person name="Miyauchi S."/>
            <person name="Viragh M."/>
            <person name="Kuo A."/>
            <person name="Thoen E."/>
            <person name="Andreopoulos B."/>
            <person name="Lu D."/>
            <person name="Skrede I."/>
            <person name="Drula E."/>
            <person name="Henrissat B."/>
            <person name="Morin E."/>
            <person name="Kohler A."/>
            <person name="Barry K."/>
            <person name="LaButti K."/>
            <person name="Morin E."/>
            <person name="Salamov A."/>
            <person name="Lipzen A."/>
            <person name="Mereny Z."/>
            <person name="Hegedus B."/>
            <person name="Baldrian P."/>
            <person name="Stursova M."/>
            <person name="Weitz H."/>
            <person name="Taylor A."/>
            <person name="Grigoriev I.V."/>
            <person name="Nagy L.G."/>
            <person name="Martin F."/>
            <person name="Kauserud H."/>
        </authorList>
    </citation>
    <scope>NUCLEOTIDE SEQUENCE</scope>
    <source>
        <strain evidence="3">CBHHK200</strain>
    </source>
</reference>
<feature type="region of interest" description="Disordered" evidence="1">
    <location>
        <begin position="123"/>
        <end position="151"/>
    </location>
</feature>
<keyword evidence="4" id="KW-1185">Reference proteome</keyword>
<comment type="caution">
    <text evidence="3">The sequence shown here is derived from an EMBL/GenBank/DDBJ whole genome shotgun (WGS) entry which is preliminary data.</text>
</comment>
<feature type="transmembrane region" description="Helical" evidence="2">
    <location>
        <begin position="175"/>
        <end position="193"/>
    </location>
</feature>